<evidence type="ECO:0000313" key="1">
    <source>
        <dbReference type="EMBL" id="CEL54305.1"/>
    </source>
</evidence>
<reference evidence="1 2" key="1">
    <citation type="submission" date="2014-11" db="EMBL/GenBank/DDBJ databases">
        <authorList>
            <person name="Wibberg Daniel"/>
        </authorList>
    </citation>
    <scope>NUCLEOTIDE SEQUENCE [LARGE SCALE GENOMIC DNA]</scope>
    <source>
        <strain evidence="1">Rhizoctonia solani AG1-IB 7/3/14</strain>
    </source>
</reference>
<name>A0A0B7F9T5_THACB</name>
<accession>A0A0B7F9T5</accession>
<sequence>MERQHVKFSHHAFPSLLGSTLSQTFEINYVETQPLGYEVMEDKTGRKHHVMFSELQLWIVRCARDIFHSPFVTWKISSSRAGMF</sequence>
<dbReference type="AlphaFoldDB" id="A0A0B7F9T5"/>
<dbReference type="EMBL" id="LN679115">
    <property type="protein sequence ID" value="CEL54305.1"/>
    <property type="molecule type" value="Genomic_DNA"/>
</dbReference>
<keyword evidence="2" id="KW-1185">Reference proteome</keyword>
<dbReference type="Proteomes" id="UP000059188">
    <property type="component" value="Unassembled WGS sequence"/>
</dbReference>
<evidence type="ECO:0000313" key="2">
    <source>
        <dbReference type="Proteomes" id="UP000059188"/>
    </source>
</evidence>
<protein>
    <submittedName>
        <fullName evidence="1">Uncharacterized protein</fullName>
    </submittedName>
</protein>
<organism evidence="1 2">
    <name type="scientific">Thanatephorus cucumeris (strain AG1-IB / isolate 7/3/14)</name>
    <name type="common">Lettuce bottom rot fungus</name>
    <name type="synonym">Rhizoctonia solani</name>
    <dbReference type="NCBI Taxonomy" id="1108050"/>
    <lineage>
        <taxon>Eukaryota</taxon>
        <taxon>Fungi</taxon>
        <taxon>Dikarya</taxon>
        <taxon>Basidiomycota</taxon>
        <taxon>Agaricomycotina</taxon>
        <taxon>Agaricomycetes</taxon>
        <taxon>Cantharellales</taxon>
        <taxon>Ceratobasidiaceae</taxon>
        <taxon>Rhizoctonia</taxon>
        <taxon>Rhizoctonia solani AG-1</taxon>
    </lineage>
</organism>
<proteinExistence type="predicted"/>
<gene>
    <name evidence="1" type="ORF">RSOLAG1IB_06953</name>
</gene>